<dbReference type="KEGG" id="mor:MOC_4109"/>
<evidence type="ECO:0000313" key="4">
    <source>
        <dbReference type="Proteomes" id="UP000029492"/>
    </source>
</evidence>
<feature type="domain" description="GST C-terminal" evidence="2">
    <location>
        <begin position="87"/>
        <end position="203"/>
    </location>
</feature>
<dbReference type="GO" id="GO:0004364">
    <property type="term" value="F:glutathione transferase activity"/>
    <property type="evidence" value="ECO:0007669"/>
    <property type="project" value="UniProtKB-EC"/>
</dbReference>
<dbReference type="InterPro" id="IPR036249">
    <property type="entry name" value="Thioredoxin-like_sf"/>
</dbReference>
<proteinExistence type="predicted"/>
<dbReference type="InterPro" id="IPR004045">
    <property type="entry name" value="Glutathione_S-Trfase_N"/>
</dbReference>
<organism evidence="3 4">
    <name type="scientific">Methylobacterium oryzae CBMB20</name>
    <dbReference type="NCBI Taxonomy" id="693986"/>
    <lineage>
        <taxon>Bacteria</taxon>
        <taxon>Pseudomonadati</taxon>
        <taxon>Pseudomonadota</taxon>
        <taxon>Alphaproteobacteria</taxon>
        <taxon>Hyphomicrobiales</taxon>
        <taxon>Methylobacteriaceae</taxon>
        <taxon>Methylobacterium</taxon>
    </lineage>
</organism>
<dbReference type="CDD" id="cd03056">
    <property type="entry name" value="GST_N_4"/>
    <property type="match status" value="1"/>
</dbReference>
<name>A0A089QBF9_9HYPH</name>
<dbReference type="InterPro" id="IPR004046">
    <property type="entry name" value="GST_C"/>
</dbReference>
<sequence length="203" mass="21929">MSEPLTIYGDPGSGNCLKVKWVAAHLGIPAVWRDVDVPGGGTRTPEFLALNPAGRVPIVVLPDGAVLSESNAIIVYLAEGSALIPEAALPRARMLQWMFWEQYSHEPYIAVRRYQLHYLKRAPEDLDPKLAERGADALRLMERTLACSAFLAGEAMTLADVALVAYTRMAHEGGFDLAGYGAIRAWIGRVEDGLGIGPYAGPA</sequence>
<dbReference type="AlphaFoldDB" id="A0A089QBF9"/>
<dbReference type="PROSITE" id="PS50404">
    <property type="entry name" value="GST_NTER"/>
    <property type="match status" value="1"/>
</dbReference>
<evidence type="ECO:0000259" key="1">
    <source>
        <dbReference type="PROSITE" id="PS50404"/>
    </source>
</evidence>
<accession>A0A089QBF9</accession>
<dbReference type="SFLD" id="SFLDS00019">
    <property type="entry name" value="Glutathione_Transferase_(cytos"/>
    <property type="match status" value="1"/>
</dbReference>
<dbReference type="Proteomes" id="UP000029492">
    <property type="component" value="Chromosome"/>
</dbReference>
<dbReference type="Gene3D" id="3.40.30.10">
    <property type="entry name" value="Glutaredoxin"/>
    <property type="match status" value="1"/>
</dbReference>
<dbReference type="SFLD" id="SFLDG00358">
    <property type="entry name" value="Main_(cytGST)"/>
    <property type="match status" value="1"/>
</dbReference>
<evidence type="ECO:0000313" key="3">
    <source>
        <dbReference type="EMBL" id="AIQ91864.1"/>
    </source>
</evidence>
<dbReference type="Pfam" id="PF13409">
    <property type="entry name" value="GST_N_2"/>
    <property type="match status" value="1"/>
</dbReference>
<dbReference type="InterPro" id="IPR040079">
    <property type="entry name" value="Glutathione_S-Trfase"/>
</dbReference>
<dbReference type="PANTHER" id="PTHR44051:SF2">
    <property type="entry name" value="HYPOTHETICAL GLUTATHIONE S-TRANSFERASE LIKE PROTEIN"/>
    <property type="match status" value="1"/>
</dbReference>
<dbReference type="EC" id="2.5.1.18" evidence="3"/>
<gene>
    <name evidence="3" type="ORF">MOC_4109</name>
</gene>
<dbReference type="EMBL" id="CP003811">
    <property type="protein sequence ID" value="AIQ91864.1"/>
    <property type="molecule type" value="Genomic_DNA"/>
</dbReference>
<feature type="domain" description="GST N-terminal" evidence="1">
    <location>
        <begin position="3"/>
        <end position="85"/>
    </location>
</feature>
<dbReference type="eggNOG" id="COG0625">
    <property type="taxonomic scope" value="Bacteria"/>
</dbReference>
<dbReference type="HOGENOM" id="CLU_011226_6_0_5"/>
<evidence type="ECO:0000259" key="2">
    <source>
        <dbReference type="PROSITE" id="PS50405"/>
    </source>
</evidence>
<dbReference type="InterPro" id="IPR036282">
    <property type="entry name" value="Glutathione-S-Trfase_C_sf"/>
</dbReference>
<dbReference type="STRING" id="693986.MOC_4109"/>
<protein>
    <submittedName>
        <fullName evidence="3">Glutathione S-transferase domain protein</fullName>
        <ecNumber evidence="3">2.5.1.18</ecNumber>
    </submittedName>
</protein>
<dbReference type="RefSeq" id="WP_043758910.1">
    <property type="nucleotide sequence ID" value="NZ_CP003811.1"/>
</dbReference>
<dbReference type="Gene3D" id="1.20.1050.10">
    <property type="match status" value="1"/>
</dbReference>
<dbReference type="SUPFAM" id="SSF52833">
    <property type="entry name" value="Thioredoxin-like"/>
    <property type="match status" value="1"/>
</dbReference>
<dbReference type="Pfam" id="PF00043">
    <property type="entry name" value="GST_C"/>
    <property type="match status" value="1"/>
</dbReference>
<keyword evidence="4" id="KW-1185">Reference proteome</keyword>
<dbReference type="PROSITE" id="PS50405">
    <property type="entry name" value="GST_CTER"/>
    <property type="match status" value="1"/>
</dbReference>
<dbReference type="PANTHER" id="PTHR44051">
    <property type="entry name" value="GLUTATHIONE S-TRANSFERASE-RELATED"/>
    <property type="match status" value="1"/>
</dbReference>
<keyword evidence="3" id="KW-0808">Transferase</keyword>
<dbReference type="InterPro" id="IPR010987">
    <property type="entry name" value="Glutathione-S-Trfase_C-like"/>
</dbReference>
<dbReference type="SUPFAM" id="SSF47616">
    <property type="entry name" value="GST C-terminal domain-like"/>
    <property type="match status" value="1"/>
</dbReference>
<reference evidence="3 4" key="1">
    <citation type="journal article" date="2014" name="PLoS ONE">
        <title>Genome Information of Methylobacterium oryzae, a Plant-Probiotic Methylotroph in the Phyllosphere.</title>
        <authorList>
            <person name="Kwak M.J."/>
            <person name="Jeong H."/>
            <person name="Madhaiyan M."/>
            <person name="Lee Y."/>
            <person name="Sa T.M."/>
            <person name="Oh T.K."/>
            <person name="Kim J.F."/>
        </authorList>
    </citation>
    <scope>NUCLEOTIDE SEQUENCE [LARGE SCALE GENOMIC DNA]</scope>
    <source>
        <strain evidence="3 4">CBMB20</strain>
    </source>
</reference>